<protein>
    <submittedName>
        <fullName evidence="4">C14orf159 protein</fullName>
    </submittedName>
</protein>
<dbReference type="FunFam" id="3.40.1640.10:FF:000001">
    <property type="entry name" value="D-glutamate cyclase, mitochondrial"/>
    <property type="match status" value="1"/>
</dbReference>
<proteinExistence type="inferred from homology"/>
<evidence type="ECO:0000259" key="3">
    <source>
        <dbReference type="Pfam" id="PF14336"/>
    </source>
</evidence>
<dbReference type="InterPro" id="IPR038021">
    <property type="entry name" value="Putative_hydro-lyase"/>
</dbReference>
<keyword evidence="5" id="KW-1185">Reference proteome</keyword>
<dbReference type="PANTHER" id="PTHR32022:SF10">
    <property type="entry name" value="D-GLUTAMATE CYCLASE, MITOCHONDRIAL"/>
    <property type="match status" value="1"/>
</dbReference>
<sequence>MHKAQIFSSQVFKLSSLREIIRDSDKTGLALANGVRTVAANMSSFPDNSLGDIHPRDLRSLIRSGNMHGRSTSGMCKGRTQANIAIVHKSLAQDFEKFCQANAGPLPLLYMSKVGEYGAPPLAEDSDIRTDCALYSVYKDGTLTEKVGDLSEFTEQLKDMVTYYLGCSFSFEDAVMTAGVPVRNVEQGVNVSMYESNIPCHPVGPFKCKMFLTMRPVPKDKLDVVYRITHHMPDVHGAPIHIGDPATIGIPSLTAEHLGGDVQFQPGDVPVFWCCGVTTMPAVKSAKSSLAFTHSPGCMYVADVMATVPATTTSSPADTPKVVHVSQEPLLYSVASELAVDQIQRLEKAVQADPGKRGIGHLHIPGELLRCVLAMSHASSVAVTTGFPCHTELTPPEENDGPPGAVAMAAMLQALGKQVTMVMDASRLQLMRDIVEDCVQAGILKESVAVLPYPPTDGTTPDREVALQFLTHDGDLSRPRYDHLVAIERVGRAADGTYRTMKAKDISSLVSPIDQLFDLANEIPGIKTTGIGDGGNELGMGTVQDKVHQFITNGPDIACTVPADYTITAGVSNWGGWAIAAALYVLRACPIHDRYHRRAVGFPRDLAKLRGAVPSMETEEKVMSIMIKHGLRDGMTAELGLVVDGLQFASEHAQIMKTLRSILGLD</sequence>
<dbReference type="Proteomes" id="UP000838412">
    <property type="component" value="Chromosome 7"/>
</dbReference>
<feature type="domain" description="D-glutamate cyclase-like C-terminal" evidence="3">
    <location>
        <begin position="346"/>
        <end position="660"/>
    </location>
</feature>
<keyword evidence="2" id="KW-0456">Lyase</keyword>
<dbReference type="EMBL" id="OV696692">
    <property type="protein sequence ID" value="CAH1270122.1"/>
    <property type="molecule type" value="Genomic_DNA"/>
</dbReference>
<reference evidence="4" key="1">
    <citation type="submission" date="2022-01" db="EMBL/GenBank/DDBJ databases">
        <authorList>
            <person name="Braso-Vives M."/>
        </authorList>
    </citation>
    <scope>NUCLEOTIDE SEQUENCE</scope>
</reference>
<name>A0A8K0AC75_BRALA</name>
<dbReference type="Pfam" id="PF07286">
    <property type="entry name" value="D-Glu_cyclase"/>
    <property type="match status" value="1"/>
</dbReference>
<comment type="similarity">
    <text evidence="1">Belongs to the D-glutamate cyclase family.</text>
</comment>
<dbReference type="Pfam" id="PF14336">
    <property type="entry name" value="GLUCM-like_C"/>
    <property type="match status" value="1"/>
</dbReference>
<dbReference type="OrthoDB" id="10262538at2759"/>
<dbReference type="FunFam" id="3.30.2040.10:FF:000001">
    <property type="entry name" value="D-glutamate cyclase, mitochondrial"/>
    <property type="match status" value="1"/>
</dbReference>
<evidence type="ECO:0000256" key="2">
    <source>
        <dbReference type="ARBA" id="ARBA00023239"/>
    </source>
</evidence>
<dbReference type="Gene3D" id="3.30.2040.10">
    <property type="entry name" value="PSTPO5379-like domain"/>
    <property type="match status" value="1"/>
</dbReference>
<evidence type="ECO:0000313" key="4">
    <source>
        <dbReference type="EMBL" id="CAH1270122.1"/>
    </source>
</evidence>
<dbReference type="AlphaFoldDB" id="A0A8K0AC75"/>
<dbReference type="GO" id="GO:0047820">
    <property type="term" value="F:D-glutamate cyclase activity"/>
    <property type="evidence" value="ECO:0007669"/>
    <property type="project" value="TreeGrafter"/>
</dbReference>
<evidence type="ECO:0000313" key="5">
    <source>
        <dbReference type="Proteomes" id="UP000838412"/>
    </source>
</evidence>
<evidence type="ECO:0000256" key="1">
    <source>
        <dbReference type="ARBA" id="ARBA00007896"/>
    </source>
</evidence>
<dbReference type="GO" id="GO:0006536">
    <property type="term" value="P:glutamate metabolic process"/>
    <property type="evidence" value="ECO:0007669"/>
    <property type="project" value="TreeGrafter"/>
</dbReference>
<accession>A0A8K0AC75</accession>
<gene>
    <name evidence="4" type="primary">C14orf159</name>
    <name evidence="4" type="ORF">BLAG_LOCUS22531</name>
</gene>
<dbReference type="SUPFAM" id="SSF160920">
    <property type="entry name" value="PSTPO5379-like"/>
    <property type="match status" value="1"/>
</dbReference>
<dbReference type="InterPro" id="IPR025504">
    <property type="entry name" value="GLUCM_C"/>
</dbReference>
<organism evidence="4 5">
    <name type="scientific">Branchiostoma lanceolatum</name>
    <name type="common">Common lancelet</name>
    <name type="synonym">Amphioxus lanceolatum</name>
    <dbReference type="NCBI Taxonomy" id="7740"/>
    <lineage>
        <taxon>Eukaryota</taxon>
        <taxon>Metazoa</taxon>
        <taxon>Chordata</taxon>
        <taxon>Cephalochordata</taxon>
        <taxon>Leptocardii</taxon>
        <taxon>Amphioxiformes</taxon>
        <taxon>Branchiostomatidae</taxon>
        <taxon>Branchiostoma</taxon>
    </lineage>
</organism>
<dbReference type="Gene3D" id="3.40.1640.10">
    <property type="entry name" value="PSTPO5379-like"/>
    <property type="match status" value="1"/>
</dbReference>
<dbReference type="PANTHER" id="PTHR32022">
    <property type="entry name" value="D-GLUTAMATE CYCLASE, MITOCHONDRIAL"/>
    <property type="match status" value="1"/>
</dbReference>
<dbReference type="Gene3D" id="3.90.1640.20">
    <property type="entry name" value="TON_0340"/>
    <property type="match status" value="1"/>
</dbReference>
<dbReference type="InterPro" id="IPR009906">
    <property type="entry name" value="D-Glu_cyclase"/>
</dbReference>